<dbReference type="Proteomes" id="UP000001070">
    <property type="component" value="Unassembled WGS sequence"/>
</dbReference>
<dbReference type="InParanoid" id="B4JRQ5"/>
<sequence>MDQFNVPRNINRQVFNAVVKIQSSECGFASVNEITKSVKKQLRSKKSKNNPRLNEIINESLHNMTRLGVLDCIGSQEHAIWHILKWYTPRITRLKINSKGREMSIKRLQGKGKRKSKLKQSLMEKGICRECHSLYSGLLKEYKSIELINPKLNETDTDC</sequence>
<reference evidence="1 2" key="1">
    <citation type="journal article" date="2007" name="Nature">
        <title>Evolution of genes and genomes on the Drosophila phylogeny.</title>
        <authorList>
            <consortium name="Drosophila 12 Genomes Consortium"/>
            <person name="Clark A.G."/>
            <person name="Eisen M.B."/>
            <person name="Smith D.R."/>
            <person name="Bergman C.M."/>
            <person name="Oliver B."/>
            <person name="Markow T.A."/>
            <person name="Kaufman T.C."/>
            <person name="Kellis M."/>
            <person name="Gelbart W."/>
            <person name="Iyer V.N."/>
            <person name="Pollard D.A."/>
            <person name="Sackton T.B."/>
            <person name="Larracuente A.M."/>
            <person name="Singh N.D."/>
            <person name="Abad J.P."/>
            <person name="Abt D.N."/>
            <person name="Adryan B."/>
            <person name="Aguade M."/>
            <person name="Akashi H."/>
            <person name="Anderson W.W."/>
            <person name="Aquadro C.F."/>
            <person name="Ardell D.H."/>
            <person name="Arguello R."/>
            <person name="Artieri C.G."/>
            <person name="Barbash D.A."/>
            <person name="Barker D."/>
            <person name="Barsanti P."/>
            <person name="Batterham P."/>
            <person name="Batzoglou S."/>
            <person name="Begun D."/>
            <person name="Bhutkar A."/>
            <person name="Blanco E."/>
            <person name="Bosak S.A."/>
            <person name="Bradley R.K."/>
            <person name="Brand A.D."/>
            <person name="Brent M.R."/>
            <person name="Brooks A.N."/>
            <person name="Brown R.H."/>
            <person name="Butlin R.K."/>
            <person name="Caggese C."/>
            <person name="Calvi B.R."/>
            <person name="Bernardo de Carvalho A."/>
            <person name="Caspi A."/>
            <person name="Castrezana S."/>
            <person name="Celniker S.E."/>
            <person name="Chang J.L."/>
            <person name="Chapple C."/>
            <person name="Chatterji S."/>
            <person name="Chinwalla A."/>
            <person name="Civetta A."/>
            <person name="Clifton S.W."/>
            <person name="Comeron J.M."/>
            <person name="Costello J.C."/>
            <person name="Coyne J.A."/>
            <person name="Daub J."/>
            <person name="David R.G."/>
            <person name="Delcher A.L."/>
            <person name="Delehaunty K."/>
            <person name="Do C.B."/>
            <person name="Ebling H."/>
            <person name="Edwards K."/>
            <person name="Eickbush T."/>
            <person name="Evans J.D."/>
            <person name="Filipski A."/>
            <person name="Findeiss S."/>
            <person name="Freyhult E."/>
            <person name="Fulton L."/>
            <person name="Fulton R."/>
            <person name="Garcia A.C."/>
            <person name="Gardiner A."/>
            <person name="Garfield D.A."/>
            <person name="Garvin B.E."/>
            <person name="Gibson G."/>
            <person name="Gilbert D."/>
            <person name="Gnerre S."/>
            <person name="Godfrey J."/>
            <person name="Good R."/>
            <person name="Gotea V."/>
            <person name="Gravely B."/>
            <person name="Greenberg A.J."/>
            <person name="Griffiths-Jones S."/>
            <person name="Gross S."/>
            <person name="Guigo R."/>
            <person name="Gustafson E.A."/>
            <person name="Haerty W."/>
            <person name="Hahn M.W."/>
            <person name="Halligan D.L."/>
            <person name="Halpern A.L."/>
            <person name="Halter G.M."/>
            <person name="Han M.V."/>
            <person name="Heger A."/>
            <person name="Hillier L."/>
            <person name="Hinrichs A.S."/>
            <person name="Holmes I."/>
            <person name="Hoskins R.A."/>
            <person name="Hubisz M.J."/>
            <person name="Hultmark D."/>
            <person name="Huntley M.A."/>
            <person name="Jaffe D.B."/>
            <person name="Jagadeeshan S."/>
            <person name="Jeck W.R."/>
            <person name="Johnson J."/>
            <person name="Jones C.D."/>
            <person name="Jordan W.C."/>
            <person name="Karpen G.H."/>
            <person name="Kataoka E."/>
            <person name="Keightley P.D."/>
            <person name="Kheradpour P."/>
            <person name="Kirkness E.F."/>
            <person name="Koerich L.B."/>
            <person name="Kristiansen K."/>
            <person name="Kudrna D."/>
            <person name="Kulathinal R.J."/>
            <person name="Kumar S."/>
            <person name="Kwok R."/>
            <person name="Lander E."/>
            <person name="Langley C.H."/>
            <person name="Lapoint R."/>
            <person name="Lazzaro B.P."/>
            <person name="Lee S.J."/>
            <person name="Levesque L."/>
            <person name="Li R."/>
            <person name="Lin C.F."/>
            <person name="Lin M.F."/>
            <person name="Lindblad-Toh K."/>
            <person name="Llopart A."/>
            <person name="Long M."/>
            <person name="Low L."/>
            <person name="Lozovsky E."/>
            <person name="Lu J."/>
            <person name="Luo M."/>
            <person name="Machado C.A."/>
            <person name="Makalowski W."/>
            <person name="Marzo M."/>
            <person name="Matsuda M."/>
            <person name="Matzkin L."/>
            <person name="McAllister B."/>
            <person name="McBride C.S."/>
            <person name="McKernan B."/>
            <person name="McKernan K."/>
            <person name="Mendez-Lago M."/>
            <person name="Minx P."/>
            <person name="Mollenhauer M.U."/>
            <person name="Montooth K."/>
            <person name="Mount S.M."/>
            <person name="Mu X."/>
            <person name="Myers E."/>
            <person name="Negre B."/>
            <person name="Newfeld S."/>
            <person name="Nielsen R."/>
            <person name="Noor M.A."/>
            <person name="O'Grady P."/>
            <person name="Pachter L."/>
            <person name="Papaceit M."/>
            <person name="Parisi M.J."/>
            <person name="Parisi M."/>
            <person name="Parts L."/>
            <person name="Pedersen J.S."/>
            <person name="Pesole G."/>
            <person name="Phillippy A.M."/>
            <person name="Ponting C.P."/>
            <person name="Pop M."/>
            <person name="Porcelli D."/>
            <person name="Powell J.R."/>
            <person name="Prohaska S."/>
            <person name="Pruitt K."/>
            <person name="Puig M."/>
            <person name="Quesneville H."/>
            <person name="Ram K.R."/>
            <person name="Rand D."/>
            <person name="Rasmussen M.D."/>
            <person name="Reed L.K."/>
            <person name="Reenan R."/>
            <person name="Reily A."/>
            <person name="Remington K.A."/>
            <person name="Rieger T.T."/>
            <person name="Ritchie M.G."/>
            <person name="Robin C."/>
            <person name="Rogers Y.H."/>
            <person name="Rohde C."/>
            <person name="Rozas J."/>
            <person name="Rubenfield M.J."/>
            <person name="Ruiz A."/>
            <person name="Russo S."/>
            <person name="Salzberg S.L."/>
            <person name="Sanchez-Gracia A."/>
            <person name="Saranga D.J."/>
            <person name="Sato H."/>
            <person name="Schaeffer S.W."/>
            <person name="Schatz M.C."/>
            <person name="Schlenke T."/>
            <person name="Schwartz R."/>
            <person name="Segarra C."/>
            <person name="Singh R.S."/>
            <person name="Sirot L."/>
            <person name="Sirota M."/>
            <person name="Sisneros N.B."/>
            <person name="Smith C.D."/>
            <person name="Smith T.F."/>
            <person name="Spieth J."/>
            <person name="Stage D.E."/>
            <person name="Stark A."/>
            <person name="Stephan W."/>
            <person name="Strausberg R.L."/>
            <person name="Strempel S."/>
            <person name="Sturgill D."/>
            <person name="Sutton G."/>
            <person name="Sutton G.G."/>
            <person name="Tao W."/>
            <person name="Teichmann S."/>
            <person name="Tobari Y.N."/>
            <person name="Tomimura Y."/>
            <person name="Tsolas J.M."/>
            <person name="Valente V.L."/>
            <person name="Venter E."/>
            <person name="Venter J.C."/>
            <person name="Vicario S."/>
            <person name="Vieira F.G."/>
            <person name="Vilella A.J."/>
            <person name="Villasante A."/>
            <person name="Walenz B."/>
            <person name="Wang J."/>
            <person name="Wasserman M."/>
            <person name="Watts T."/>
            <person name="Wilson D."/>
            <person name="Wilson R.K."/>
            <person name="Wing R.A."/>
            <person name="Wolfner M.F."/>
            <person name="Wong A."/>
            <person name="Wong G.K."/>
            <person name="Wu C.I."/>
            <person name="Wu G."/>
            <person name="Yamamoto D."/>
            <person name="Yang H.P."/>
            <person name="Yang S.P."/>
            <person name="Yorke J.A."/>
            <person name="Yoshida K."/>
            <person name="Zdobnov E."/>
            <person name="Zhang P."/>
            <person name="Zhang Y."/>
            <person name="Zimin A.V."/>
            <person name="Baldwin J."/>
            <person name="Abdouelleil A."/>
            <person name="Abdulkadir J."/>
            <person name="Abebe A."/>
            <person name="Abera B."/>
            <person name="Abreu J."/>
            <person name="Acer S.C."/>
            <person name="Aftuck L."/>
            <person name="Alexander A."/>
            <person name="An P."/>
            <person name="Anderson E."/>
            <person name="Anderson S."/>
            <person name="Arachi H."/>
            <person name="Azer M."/>
            <person name="Bachantsang P."/>
            <person name="Barry A."/>
            <person name="Bayul T."/>
            <person name="Berlin A."/>
            <person name="Bessette D."/>
            <person name="Bloom T."/>
            <person name="Blye J."/>
            <person name="Boguslavskiy L."/>
            <person name="Bonnet C."/>
            <person name="Boukhgalter B."/>
            <person name="Bourzgui I."/>
            <person name="Brown A."/>
            <person name="Cahill P."/>
            <person name="Channer S."/>
            <person name="Cheshatsang Y."/>
            <person name="Chuda L."/>
            <person name="Citroen M."/>
            <person name="Collymore A."/>
            <person name="Cooke P."/>
            <person name="Costello M."/>
            <person name="D'Aco K."/>
            <person name="Daza R."/>
            <person name="De Haan G."/>
            <person name="DeGray S."/>
            <person name="DeMaso C."/>
            <person name="Dhargay N."/>
            <person name="Dooley K."/>
            <person name="Dooley E."/>
            <person name="Doricent M."/>
            <person name="Dorje P."/>
            <person name="Dorjee K."/>
            <person name="Dupes A."/>
            <person name="Elong R."/>
            <person name="Falk J."/>
            <person name="Farina A."/>
            <person name="Faro S."/>
            <person name="Ferguson D."/>
            <person name="Fisher S."/>
            <person name="Foley C.D."/>
            <person name="Franke A."/>
            <person name="Friedrich D."/>
            <person name="Gadbois L."/>
            <person name="Gearin G."/>
            <person name="Gearin C.R."/>
            <person name="Giannoukos G."/>
            <person name="Goode T."/>
            <person name="Graham J."/>
            <person name="Grandbois E."/>
            <person name="Grewal S."/>
            <person name="Gyaltsen K."/>
            <person name="Hafez N."/>
            <person name="Hagos B."/>
            <person name="Hall J."/>
            <person name="Henson C."/>
            <person name="Hollinger A."/>
            <person name="Honan T."/>
            <person name="Huard M.D."/>
            <person name="Hughes L."/>
            <person name="Hurhula B."/>
            <person name="Husby M.E."/>
            <person name="Kamat A."/>
            <person name="Kanga B."/>
            <person name="Kashin S."/>
            <person name="Khazanovich D."/>
            <person name="Kisner P."/>
            <person name="Lance K."/>
            <person name="Lara M."/>
            <person name="Lee W."/>
            <person name="Lennon N."/>
            <person name="Letendre F."/>
            <person name="LeVine R."/>
            <person name="Lipovsky A."/>
            <person name="Liu X."/>
            <person name="Liu J."/>
            <person name="Liu S."/>
            <person name="Lokyitsang T."/>
            <person name="Lokyitsang Y."/>
            <person name="Lubonja R."/>
            <person name="Lui A."/>
            <person name="MacDonald P."/>
            <person name="Magnisalis V."/>
            <person name="Maru K."/>
            <person name="Matthews C."/>
            <person name="McCusker W."/>
            <person name="McDonough S."/>
            <person name="Mehta T."/>
            <person name="Meldrim J."/>
            <person name="Meneus L."/>
            <person name="Mihai O."/>
            <person name="Mihalev A."/>
            <person name="Mihova T."/>
            <person name="Mittelman R."/>
            <person name="Mlenga V."/>
            <person name="Montmayeur A."/>
            <person name="Mulrain L."/>
            <person name="Navidi A."/>
            <person name="Naylor J."/>
            <person name="Negash T."/>
            <person name="Nguyen T."/>
            <person name="Nguyen N."/>
            <person name="Nicol R."/>
            <person name="Norbu C."/>
            <person name="Norbu N."/>
            <person name="Novod N."/>
            <person name="O'Neill B."/>
            <person name="Osman S."/>
            <person name="Markiewicz E."/>
            <person name="Oyono O.L."/>
            <person name="Patti C."/>
            <person name="Phunkhang P."/>
            <person name="Pierre F."/>
            <person name="Priest M."/>
            <person name="Raghuraman S."/>
            <person name="Rege F."/>
            <person name="Reyes R."/>
            <person name="Rise C."/>
            <person name="Rogov P."/>
            <person name="Ross K."/>
            <person name="Ryan E."/>
            <person name="Settipalli S."/>
            <person name="Shea T."/>
            <person name="Sherpa N."/>
            <person name="Shi L."/>
            <person name="Shih D."/>
            <person name="Sparrow T."/>
            <person name="Spaulding J."/>
            <person name="Stalker J."/>
            <person name="Stange-Thomann N."/>
            <person name="Stavropoulos S."/>
            <person name="Stone C."/>
            <person name="Strader C."/>
            <person name="Tesfaye S."/>
            <person name="Thomson T."/>
            <person name="Thoulutsang Y."/>
            <person name="Thoulutsang D."/>
            <person name="Topham K."/>
            <person name="Topping I."/>
            <person name="Tsamla T."/>
            <person name="Vassiliev H."/>
            <person name="Vo A."/>
            <person name="Wangchuk T."/>
            <person name="Wangdi T."/>
            <person name="Weiand M."/>
            <person name="Wilkinson J."/>
            <person name="Wilson A."/>
            <person name="Yadav S."/>
            <person name="Young G."/>
            <person name="Yu Q."/>
            <person name="Zembek L."/>
            <person name="Zhong D."/>
            <person name="Zimmer A."/>
            <person name="Zwirko Z."/>
            <person name="Jaffe D.B."/>
            <person name="Alvarez P."/>
            <person name="Brockman W."/>
            <person name="Butler J."/>
            <person name="Chin C."/>
            <person name="Gnerre S."/>
            <person name="Grabherr M."/>
            <person name="Kleber M."/>
            <person name="Mauceli E."/>
            <person name="MacCallum I."/>
        </authorList>
    </citation>
    <scope>NUCLEOTIDE SEQUENCE [LARGE SCALE GENOMIC DNA]</scope>
    <source>
        <strain evidence="2">Tucson 15287-2541.00</strain>
    </source>
</reference>
<evidence type="ECO:0000313" key="2">
    <source>
        <dbReference type="Proteomes" id="UP000001070"/>
    </source>
</evidence>
<dbReference type="EMBL" id="CH916373">
    <property type="protein sequence ID" value="EDV94445.1"/>
    <property type="molecule type" value="Genomic_DNA"/>
</dbReference>
<dbReference type="eggNOG" id="ENOG502TE42">
    <property type="taxonomic scope" value="Eukaryota"/>
</dbReference>
<proteinExistence type="predicted"/>
<dbReference type="HOGENOM" id="CLU_1662602_0_0_1"/>
<gene>
    <name evidence="1" type="primary">Dgri\GH21240</name>
    <name evidence="1" type="ORF">Dgri_GH21240</name>
</gene>
<dbReference type="AlphaFoldDB" id="B4JRQ5"/>
<accession>B4JRQ5</accession>
<dbReference type="PhylomeDB" id="B4JRQ5"/>
<organism evidence="2">
    <name type="scientific">Drosophila grimshawi</name>
    <name type="common">Hawaiian fruit fly</name>
    <name type="synonym">Idiomyia grimshawi</name>
    <dbReference type="NCBI Taxonomy" id="7222"/>
    <lineage>
        <taxon>Eukaryota</taxon>
        <taxon>Metazoa</taxon>
        <taxon>Ecdysozoa</taxon>
        <taxon>Arthropoda</taxon>
        <taxon>Hexapoda</taxon>
        <taxon>Insecta</taxon>
        <taxon>Pterygota</taxon>
        <taxon>Neoptera</taxon>
        <taxon>Endopterygota</taxon>
        <taxon>Diptera</taxon>
        <taxon>Brachycera</taxon>
        <taxon>Muscomorpha</taxon>
        <taxon>Ephydroidea</taxon>
        <taxon>Drosophilidae</taxon>
        <taxon>Drosophila</taxon>
        <taxon>Hawaiian Drosophila</taxon>
    </lineage>
</organism>
<keyword evidence="2" id="KW-1185">Reference proteome</keyword>
<name>B4JRQ5_DROGR</name>
<evidence type="ECO:0000313" key="1">
    <source>
        <dbReference type="EMBL" id="EDV94445.1"/>
    </source>
</evidence>
<protein>
    <submittedName>
        <fullName evidence="1">GH21240</fullName>
    </submittedName>
</protein>
<dbReference type="STRING" id="7222.B4JRQ5"/>